<dbReference type="OrthoDB" id="3797628at2759"/>
<accession>A0A8H5AV35</accession>
<dbReference type="Pfam" id="PF12110">
    <property type="entry name" value="Nup96"/>
    <property type="match status" value="1"/>
</dbReference>
<name>A0A8H5AV35_9AGAR</name>
<dbReference type="Proteomes" id="UP000567179">
    <property type="component" value="Unassembled WGS sequence"/>
</dbReference>
<dbReference type="AlphaFoldDB" id="A0A8H5AV35"/>
<dbReference type="EMBL" id="JAACJJ010000057">
    <property type="protein sequence ID" value="KAF5311078.1"/>
    <property type="molecule type" value="Genomic_DNA"/>
</dbReference>
<gene>
    <name evidence="3" type="ORF">D9619_007883</name>
</gene>
<feature type="domain" description="Nuclear pore complex protein NUP96 C-terminal" evidence="2">
    <location>
        <begin position="484"/>
        <end position="869"/>
    </location>
</feature>
<feature type="region of interest" description="Disordered" evidence="1">
    <location>
        <begin position="735"/>
        <end position="792"/>
    </location>
</feature>
<dbReference type="InterPro" id="IPR021967">
    <property type="entry name" value="Nup98_C"/>
</dbReference>
<sequence>MKSAKSKRVNNTVVASWHALGSLFPSSKYHNLLPSMARFAAYTSDSGSSDEEVEEIIPERPAPKSPATQHKTTRRLESDSNEDEDEESSNSDLDIEDLSSPVRGGNALIETEDGDIQYAHEVRGVGAAGAGAVASASSPPRTRRTHINVGDPTIIPWAQHVGVDAQKMHVMQTSLFRMPEEAAVLRALKETAARPATIKVDAGKQRGMNRKHSRDSDGDGLRMDSRERASFAQDIAPITYRPTRKYARVGITSSIANENEGAYVDAGLAMGRSFRVGWGPGGRLVHLGTICGPMTTTTASANSSTVNITKVQPSLSASRSDSNLPANTLKPPELAGKLLQHHLSHTTIARDAHDIPCAYPASRVVPPPPKARGATAWTYAPAAQPEPLEFSSFTTLFSSTEPTFPAPIFQLGRALFDPLELYLDRTKRGSGASNITPEIRNRVNVLRRKTELSKWLQNTVKPNVEGDMRVQTSGSNGKYTAADAAFTLLTGHQVETASTTAADGGYLKLSTLISQAGGDETFKEDILSQLDIWKTEKLSPGSNNLVGGNGQSGLVGRGVWRIYNVLSGLVHEQEESDKTREESVFVGLDWKRVFGMCLWYGTSVDASVADVVAAYERILLHNSRGPAGDIGRPVPKWATATVGKPVAPSSSSFGLSAFGFATGGSRLPRDTSPEDPLYVLIKLYANPALSLSSALNPLSFSPAPLDVGIAMCWHLYIILSRVMKIRDFADRTDSHVQSGKSFSDAVKSKPRASMVNGTGRGRGRGSLPSPALTEEDASDAGDEDGVHRDGHSPSADLLASSYAFELESWGMIQEAAFVLLHIEGSVGREKALKDLLNRSAPKLNEWMTRGLVGSLKLPMAWVDEARATYELDSGNIYAAYELYLSAHAYNTAHDIAVVELAPDAIIRKDLELLRRLFHVFDSDGKRDKITGWFVKGKVLLDYVETMTRLPELQESVREEIDEGDVVPDVAQTDEIERLSRQIPKIIAIMPDIFQRNRTSDDRHVAALEEMTKDLLKLVEKAQPLLLKQIKKPTLTAVDSSTKINMARGIGYARFLQAIEA</sequence>
<evidence type="ECO:0000256" key="1">
    <source>
        <dbReference type="SAM" id="MobiDB-lite"/>
    </source>
</evidence>
<reference evidence="3 4" key="1">
    <citation type="journal article" date="2020" name="ISME J.">
        <title>Uncovering the hidden diversity of litter-decomposition mechanisms in mushroom-forming fungi.</title>
        <authorList>
            <person name="Floudas D."/>
            <person name="Bentzer J."/>
            <person name="Ahren D."/>
            <person name="Johansson T."/>
            <person name="Persson P."/>
            <person name="Tunlid A."/>
        </authorList>
    </citation>
    <scope>NUCLEOTIDE SEQUENCE [LARGE SCALE GENOMIC DNA]</scope>
    <source>
        <strain evidence="3 4">CBS 101986</strain>
    </source>
</reference>
<dbReference type="Gene3D" id="1.25.40.690">
    <property type="match status" value="1"/>
</dbReference>
<feature type="compositionally biased region" description="Acidic residues" evidence="1">
    <location>
        <begin position="79"/>
        <end position="97"/>
    </location>
</feature>
<keyword evidence="4" id="KW-1185">Reference proteome</keyword>
<evidence type="ECO:0000313" key="4">
    <source>
        <dbReference type="Proteomes" id="UP000567179"/>
    </source>
</evidence>
<organism evidence="3 4">
    <name type="scientific">Psilocybe cf. subviscida</name>
    <dbReference type="NCBI Taxonomy" id="2480587"/>
    <lineage>
        <taxon>Eukaryota</taxon>
        <taxon>Fungi</taxon>
        <taxon>Dikarya</taxon>
        <taxon>Basidiomycota</taxon>
        <taxon>Agaricomycotina</taxon>
        <taxon>Agaricomycetes</taxon>
        <taxon>Agaricomycetidae</taxon>
        <taxon>Agaricales</taxon>
        <taxon>Agaricineae</taxon>
        <taxon>Strophariaceae</taxon>
        <taxon>Psilocybe</taxon>
    </lineage>
</organism>
<feature type="region of interest" description="Disordered" evidence="1">
    <location>
        <begin position="42"/>
        <end position="106"/>
    </location>
</feature>
<feature type="region of interest" description="Disordered" evidence="1">
    <location>
        <begin position="203"/>
        <end position="222"/>
    </location>
</feature>
<evidence type="ECO:0000259" key="2">
    <source>
        <dbReference type="Pfam" id="PF12110"/>
    </source>
</evidence>
<evidence type="ECO:0000313" key="3">
    <source>
        <dbReference type="EMBL" id="KAF5311078.1"/>
    </source>
</evidence>
<feature type="compositionally biased region" description="Acidic residues" evidence="1">
    <location>
        <begin position="773"/>
        <end position="783"/>
    </location>
</feature>
<protein>
    <recommendedName>
        <fullName evidence="2">Nuclear pore complex protein NUP96 C-terminal domain-containing protein</fullName>
    </recommendedName>
</protein>
<proteinExistence type="predicted"/>
<comment type="caution">
    <text evidence="3">The sequence shown here is derived from an EMBL/GenBank/DDBJ whole genome shotgun (WGS) entry which is preliminary data.</text>
</comment>